<evidence type="ECO:0000256" key="3">
    <source>
        <dbReference type="ARBA" id="ARBA00022692"/>
    </source>
</evidence>
<evidence type="ECO:0000256" key="8">
    <source>
        <dbReference type="ARBA" id="ARBA00023316"/>
    </source>
</evidence>
<dbReference type="InterPro" id="IPR012338">
    <property type="entry name" value="Beta-lactam/transpept-like"/>
</dbReference>
<reference evidence="10" key="1">
    <citation type="journal article" date="2014" name="Front. Microbiol.">
        <title>High frequency of phylogenetically diverse reductive dehalogenase-homologous genes in deep subseafloor sedimentary metagenomes.</title>
        <authorList>
            <person name="Kawai M."/>
            <person name="Futagami T."/>
            <person name="Toyoda A."/>
            <person name="Takaki Y."/>
            <person name="Nishi S."/>
            <person name="Hori S."/>
            <person name="Arai W."/>
            <person name="Tsubouchi T."/>
            <person name="Morono Y."/>
            <person name="Uchiyama I."/>
            <person name="Ito T."/>
            <person name="Fujiyama A."/>
            <person name="Inagaki F."/>
            <person name="Takami H."/>
        </authorList>
    </citation>
    <scope>NUCLEOTIDE SEQUENCE</scope>
    <source>
        <strain evidence="10">Expedition CK06-06</strain>
    </source>
</reference>
<evidence type="ECO:0000256" key="4">
    <source>
        <dbReference type="ARBA" id="ARBA00022960"/>
    </source>
</evidence>
<dbReference type="GO" id="GO:0030288">
    <property type="term" value="C:outer membrane-bounded periplasmic space"/>
    <property type="evidence" value="ECO:0007669"/>
    <property type="project" value="TreeGrafter"/>
</dbReference>
<evidence type="ECO:0000256" key="1">
    <source>
        <dbReference type="ARBA" id="ARBA00022676"/>
    </source>
</evidence>
<organism evidence="10">
    <name type="scientific">marine sediment metagenome</name>
    <dbReference type="NCBI Taxonomy" id="412755"/>
    <lineage>
        <taxon>unclassified sequences</taxon>
        <taxon>metagenomes</taxon>
        <taxon>ecological metagenomes</taxon>
    </lineage>
</organism>
<evidence type="ECO:0000256" key="2">
    <source>
        <dbReference type="ARBA" id="ARBA00022679"/>
    </source>
</evidence>
<keyword evidence="8" id="KW-0961">Cell wall biogenesis/degradation</keyword>
<dbReference type="InterPro" id="IPR050396">
    <property type="entry name" value="Glycosyltr_51/Transpeptidase"/>
</dbReference>
<dbReference type="SUPFAM" id="SSF56601">
    <property type="entry name" value="beta-lactamase/transpeptidase-like"/>
    <property type="match status" value="1"/>
</dbReference>
<keyword evidence="1" id="KW-0328">Glycosyltransferase</keyword>
<dbReference type="PANTHER" id="PTHR32282">
    <property type="entry name" value="BINDING PROTEIN TRANSPEPTIDASE, PUTATIVE-RELATED"/>
    <property type="match status" value="1"/>
</dbReference>
<evidence type="ECO:0008006" key="11">
    <source>
        <dbReference type="Google" id="ProtNLM"/>
    </source>
</evidence>
<evidence type="ECO:0000256" key="5">
    <source>
        <dbReference type="ARBA" id="ARBA00022984"/>
    </source>
</evidence>
<evidence type="ECO:0000256" key="7">
    <source>
        <dbReference type="ARBA" id="ARBA00023136"/>
    </source>
</evidence>
<evidence type="ECO:0000256" key="9">
    <source>
        <dbReference type="SAM" id="MobiDB-lite"/>
    </source>
</evidence>
<protein>
    <recommendedName>
        <fullName evidence="11">Penicillin-binding protein transpeptidase domain-containing protein</fullName>
    </recommendedName>
</protein>
<dbReference type="AlphaFoldDB" id="X1RDC4"/>
<evidence type="ECO:0000256" key="6">
    <source>
        <dbReference type="ARBA" id="ARBA00022989"/>
    </source>
</evidence>
<dbReference type="EMBL" id="BARW01004616">
    <property type="protein sequence ID" value="GAI64981.1"/>
    <property type="molecule type" value="Genomic_DNA"/>
</dbReference>
<accession>X1RDC4</accession>
<keyword evidence="7" id="KW-0472">Membrane</keyword>
<keyword evidence="6" id="KW-1133">Transmembrane helix</keyword>
<dbReference type="GO" id="GO:0009252">
    <property type="term" value="P:peptidoglycan biosynthetic process"/>
    <property type="evidence" value="ECO:0007669"/>
    <property type="project" value="UniProtKB-KW"/>
</dbReference>
<dbReference type="GO" id="GO:0008955">
    <property type="term" value="F:peptidoglycan glycosyltransferase activity"/>
    <property type="evidence" value="ECO:0007669"/>
    <property type="project" value="TreeGrafter"/>
</dbReference>
<comment type="caution">
    <text evidence="10">The sequence shown here is derived from an EMBL/GenBank/DDBJ whole genome shotgun (WGS) entry which is preliminary data.</text>
</comment>
<keyword evidence="5" id="KW-0573">Peptidoglycan synthesis</keyword>
<feature type="region of interest" description="Disordered" evidence="9">
    <location>
        <begin position="118"/>
        <end position="143"/>
    </location>
</feature>
<evidence type="ECO:0000313" key="10">
    <source>
        <dbReference type="EMBL" id="GAI64981.1"/>
    </source>
</evidence>
<feature type="non-terminal residue" evidence="10">
    <location>
        <position position="1"/>
    </location>
</feature>
<dbReference type="Gene3D" id="3.40.710.10">
    <property type="entry name" value="DD-peptidase/beta-lactamase superfamily"/>
    <property type="match status" value="1"/>
</dbReference>
<name>X1RDC4_9ZZZZ</name>
<proteinExistence type="predicted"/>
<dbReference type="GO" id="GO:0071555">
    <property type="term" value="P:cell wall organization"/>
    <property type="evidence" value="ECO:0007669"/>
    <property type="project" value="UniProtKB-KW"/>
</dbReference>
<sequence>GTGWRAKALKRPVGGKTGTTNDLKDAWFIGFTPSLACGVWVGFDEEKPLGKYETGSRAASPIWVYFMKKVLEGKPVEFFPVPEGVVFVKIDQKMGLLAKPDSKKSVFTCFLEGTAPVEYTPEDEDQEKEGFFKYDMDTPLNNR</sequence>
<keyword evidence="3" id="KW-0812">Transmembrane</keyword>
<dbReference type="PANTHER" id="PTHR32282:SF27">
    <property type="entry name" value="PENICILLIN-BINDING PROTEIN 1A"/>
    <property type="match status" value="1"/>
</dbReference>
<keyword evidence="4" id="KW-0133">Cell shape</keyword>
<keyword evidence="2" id="KW-0808">Transferase</keyword>
<dbReference type="GO" id="GO:0008360">
    <property type="term" value="P:regulation of cell shape"/>
    <property type="evidence" value="ECO:0007669"/>
    <property type="project" value="UniProtKB-KW"/>
</dbReference>
<gene>
    <name evidence="10" type="ORF">S12H4_10677</name>
</gene>